<proteinExistence type="predicted"/>
<reference evidence="1 2" key="1">
    <citation type="submission" date="2020-06" db="EMBL/GenBank/DDBJ databases">
        <title>Transcriptomic and genomic resources for Thalictrum thalictroides and T. hernandezii: Facilitating candidate gene discovery in an emerging model plant lineage.</title>
        <authorList>
            <person name="Arias T."/>
            <person name="Riano-Pachon D.M."/>
            <person name="Di Stilio V.S."/>
        </authorList>
    </citation>
    <scope>NUCLEOTIDE SEQUENCE [LARGE SCALE GENOMIC DNA]</scope>
    <source>
        <strain evidence="2">cv. WT478/WT964</strain>
        <tissue evidence="1">Leaves</tissue>
    </source>
</reference>
<evidence type="ECO:0000313" key="2">
    <source>
        <dbReference type="Proteomes" id="UP000554482"/>
    </source>
</evidence>
<sequence length="78" mass="8809">MDSWLETGLVIESHSDVDVDISYMSKEGYIYGLPPGPKTTPIIAILMKKLLYSKSLQFESQILQLARPHDHIPSKSLH</sequence>
<gene>
    <name evidence="1" type="ORF">FRX31_030529</name>
</gene>
<protein>
    <submittedName>
        <fullName evidence="1">Uncharacterized protein</fullName>
    </submittedName>
</protein>
<accession>A0A7J6V6S3</accession>
<keyword evidence="2" id="KW-1185">Reference proteome</keyword>
<name>A0A7J6V6S3_THATH</name>
<comment type="caution">
    <text evidence="1">The sequence shown here is derived from an EMBL/GenBank/DDBJ whole genome shotgun (WGS) entry which is preliminary data.</text>
</comment>
<evidence type="ECO:0000313" key="1">
    <source>
        <dbReference type="EMBL" id="KAF5179885.1"/>
    </source>
</evidence>
<dbReference type="EMBL" id="JABWDY010038178">
    <property type="protein sequence ID" value="KAF5179885.1"/>
    <property type="molecule type" value="Genomic_DNA"/>
</dbReference>
<organism evidence="1 2">
    <name type="scientific">Thalictrum thalictroides</name>
    <name type="common">Rue-anemone</name>
    <name type="synonym">Anemone thalictroides</name>
    <dbReference type="NCBI Taxonomy" id="46969"/>
    <lineage>
        <taxon>Eukaryota</taxon>
        <taxon>Viridiplantae</taxon>
        <taxon>Streptophyta</taxon>
        <taxon>Embryophyta</taxon>
        <taxon>Tracheophyta</taxon>
        <taxon>Spermatophyta</taxon>
        <taxon>Magnoliopsida</taxon>
        <taxon>Ranunculales</taxon>
        <taxon>Ranunculaceae</taxon>
        <taxon>Thalictroideae</taxon>
        <taxon>Thalictrum</taxon>
    </lineage>
</organism>
<dbReference type="AlphaFoldDB" id="A0A7J6V6S3"/>
<dbReference type="Proteomes" id="UP000554482">
    <property type="component" value="Unassembled WGS sequence"/>
</dbReference>